<proteinExistence type="predicted"/>
<accession>A0ABW0ZT23</accession>
<gene>
    <name evidence="1" type="ORF">ACFPZN_04340</name>
</gene>
<dbReference type="Proteomes" id="UP001596074">
    <property type="component" value="Unassembled WGS sequence"/>
</dbReference>
<comment type="caution">
    <text evidence="1">The sequence shown here is derived from an EMBL/GenBank/DDBJ whole genome shotgun (WGS) entry which is preliminary data.</text>
</comment>
<evidence type="ECO:0000313" key="1">
    <source>
        <dbReference type="EMBL" id="MFC5744839.1"/>
    </source>
</evidence>
<name>A0ABW0ZT23_9ACTN</name>
<reference evidence="2" key="1">
    <citation type="journal article" date="2019" name="Int. J. Syst. Evol. Microbiol.">
        <title>The Global Catalogue of Microorganisms (GCM) 10K type strain sequencing project: providing services to taxonomists for standard genome sequencing and annotation.</title>
        <authorList>
            <consortium name="The Broad Institute Genomics Platform"/>
            <consortium name="The Broad Institute Genome Sequencing Center for Infectious Disease"/>
            <person name="Wu L."/>
            <person name="Ma J."/>
        </authorList>
    </citation>
    <scope>NUCLEOTIDE SEQUENCE [LARGE SCALE GENOMIC DNA]</scope>
    <source>
        <strain evidence="2">KCTC 42087</strain>
    </source>
</reference>
<dbReference type="EMBL" id="JBHSON010000004">
    <property type="protein sequence ID" value="MFC5744839.1"/>
    <property type="molecule type" value="Genomic_DNA"/>
</dbReference>
<keyword evidence="2" id="KW-1185">Reference proteome</keyword>
<evidence type="ECO:0000313" key="2">
    <source>
        <dbReference type="Proteomes" id="UP001596074"/>
    </source>
</evidence>
<protein>
    <submittedName>
        <fullName evidence="1">Uncharacterized protein</fullName>
    </submittedName>
</protein>
<organism evidence="1 2">
    <name type="scientific">Actinomadura rugatobispora</name>
    <dbReference type="NCBI Taxonomy" id="1994"/>
    <lineage>
        <taxon>Bacteria</taxon>
        <taxon>Bacillati</taxon>
        <taxon>Actinomycetota</taxon>
        <taxon>Actinomycetes</taxon>
        <taxon>Streptosporangiales</taxon>
        <taxon>Thermomonosporaceae</taxon>
        <taxon>Actinomadura</taxon>
    </lineage>
</organism>
<sequence length="108" mass="11889">MIARAYVNHGRWVAGCPREFCTNALELQPRQARFSCTTVPDGCGLDAPIEWPPDADDIWAALMRRPVPATRNWFPTGHELAVRAGCPHGQTAADLLAEGEMYGVRGVR</sequence>
<dbReference type="RefSeq" id="WP_378280351.1">
    <property type="nucleotide sequence ID" value="NZ_JBHSON010000004.1"/>
</dbReference>